<dbReference type="GO" id="GO:0006355">
    <property type="term" value="P:regulation of DNA-templated transcription"/>
    <property type="evidence" value="ECO:0007669"/>
    <property type="project" value="InterPro"/>
</dbReference>
<accession>A0A1G9UEV3</accession>
<sequence length="204" mass="22095">MEYEALLDRAHADLPDRPQDAGSRLSVPDPAGETDGAFTRLTNLQAIADALSRDSQHLHRTIQRELGTNGQFDGNRARYNGSFSVSDFDAAIQQYIDEYVTCGECGLPDTRLVTEDGVDMLRCEACGAFQPVSKSKSPSSADVNPDEVEEGRTYEVKITGTGRKGDGVAEKGKYTIFVPGAQEGDVVQIYIKNISGTLAFARLA</sequence>
<dbReference type="InterPro" id="IPR000679">
    <property type="entry name" value="Znf_GATA"/>
</dbReference>
<keyword evidence="2 7" id="KW-0396">Initiation factor</keyword>
<evidence type="ECO:0000259" key="5">
    <source>
        <dbReference type="PROSITE" id="PS50114"/>
    </source>
</evidence>
<dbReference type="InterPro" id="IPR016189">
    <property type="entry name" value="Transl_init_fac_IF2/IF5_N"/>
</dbReference>
<dbReference type="InterPro" id="IPR002792">
    <property type="entry name" value="TRAM_dom"/>
</dbReference>
<dbReference type="PROSITE" id="PS50114">
    <property type="entry name" value="GATA_ZN_FINGER_2"/>
    <property type="match status" value="1"/>
</dbReference>
<dbReference type="InterPro" id="IPR002735">
    <property type="entry name" value="Transl_init_fac_IF2/IF5_dom"/>
</dbReference>
<protein>
    <submittedName>
        <fullName evidence="7">Translation initiation factor 2 subunit beta (AeIF-2b)</fullName>
    </submittedName>
</protein>
<evidence type="ECO:0000256" key="3">
    <source>
        <dbReference type="ARBA" id="ARBA00022917"/>
    </source>
</evidence>
<evidence type="ECO:0000256" key="2">
    <source>
        <dbReference type="ARBA" id="ARBA00022540"/>
    </source>
</evidence>
<feature type="region of interest" description="Disordered" evidence="4">
    <location>
        <begin position="131"/>
        <end position="151"/>
    </location>
</feature>
<evidence type="ECO:0000313" key="8">
    <source>
        <dbReference type="Proteomes" id="UP000199370"/>
    </source>
</evidence>
<organism evidence="7 8">
    <name type="scientific">Haloarchaeobius iranensis</name>
    <dbReference type="NCBI Taxonomy" id="996166"/>
    <lineage>
        <taxon>Archaea</taxon>
        <taxon>Methanobacteriati</taxon>
        <taxon>Methanobacteriota</taxon>
        <taxon>Stenosarchaea group</taxon>
        <taxon>Halobacteria</taxon>
        <taxon>Halobacteriales</taxon>
        <taxon>Halorubellaceae</taxon>
        <taxon>Haloarchaeobius</taxon>
    </lineage>
</organism>
<dbReference type="PANTHER" id="PTHR23001:SF3">
    <property type="entry name" value="EUKARYOTIC TRANSLATION INITIATION FACTOR 2 SUBUNIT 2"/>
    <property type="match status" value="1"/>
</dbReference>
<feature type="compositionally biased region" description="Polar residues" evidence="4">
    <location>
        <begin position="132"/>
        <end position="142"/>
    </location>
</feature>
<evidence type="ECO:0000313" key="7">
    <source>
        <dbReference type="EMBL" id="SDM58480.1"/>
    </source>
</evidence>
<dbReference type="SUPFAM" id="SSF50249">
    <property type="entry name" value="Nucleic acid-binding proteins"/>
    <property type="match status" value="1"/>
</dbReference>
<dbReference type="InterPro" id="IPR045196">
    <property type="entry name" value="IF2/IF5"/>
</dbReference>
<evidence type="ECO:0000256" key="4">
    <source>
        <dbReference type="SAM" id="MobiDB-lite"/>
    </source>
</evidence>
<dbReference type="RefSeq" id="WP_089731869.1">
    <property type="nucleotide sequence ID" value="NZ_FNIA01000004.1"/>
</dbReference>
<dbReference type="PROSITE" id="PS50926">
    <property type="entry name" value="TRAM"/>
    <property type="match status" value="1"/>
</dbReference>
<dbReference type="GO" id="GO:0003743">
    <property type="term" value="F:translation initiation factor activity"/>
    <property type="evidence" value="ECO:0007669"/>
    <property type="project" value="UniProtKB-KW"/>
</dbReference>
<feature type="domain" description="TRAM" evidence="6">
    <location>
        <begin position="147"/>
        <end position="204"/>
    </location>
</feature>
<dbReference type="Proteomes" id="UP000199370">
    <property type="component" value="Unassembled WGS sequence"/>
</dbReference>
<proteinExistence type="inferred from homology"/>
<feature type="region of interest" description="Disordered" evidence="4">
    <location>
        <begin position="7"/>
        <end position="33"/>
    </location>
</feature>
<feature type="compositionally biased region" description="Basic and acidic residues" evidence="4">
    <location>
        <begin position="7"/>
        <end position="19"/>
    </location>
</feature>
<dbReference type="InterPro" id="IPR016190">
    <property type="entry name" value="Transl_init_fac_IF2/IF5_Zn-bd"/>
</dbReference>
<feature type="domain" description="GATA-type" evidence="5">
    <location>
        <begin position="96"/>
        <end position="152"/>
    </location>
</feature>
<dbReference type="SUPFAM" id="SSF100966">
    <property type="entry name" value="Translation initiation factor 2 beta, aIF2beta, N-terminal domain"/>
    <property type="match status" value="1"/>
</dbReference>
<dbReference type="Gene3D" id="3.30.30.170">
    <property type="match status" value="1"/>
</dbReference>
<dbReference type="SMART" id="SM00653">
    <property type="entry name" value="eIF2B_5"/>
    <property type="match status" value="1"/>
</dbReference>
<reference evidence="7 8" key="1">
    <citation type="submission" date="2016-10" db="EMBL/GenBank/DDBJ databases">
        <authorList>
            <person name="de Groot N.N."/>
        </authorList>
    </citation>
    <scope>NUCLEOTIDE SEQUENCE [LARGE SCALE GENOMIC DNA]</scope>
    <source>
        <strain evidence="8">EB21,IBRC-M 10013,KCTC 4048</strain>
    </source>
</reference>
<comment type="similarity">
    <text evidence="1">Belongs to the eIF-2-beta/eIF-5 family.</text>
</comment>
<dbReference type="Gene3D" id="2.40.50.140">
    <property type="entry name" value="Nucleic acid-binding proteins"/>
    <property type="match status" value="1"/>
</dbReference>
<name>A0A1G9UEV3_9EURY</name>
<dbReference type="Pfam" id="PF01938">
    <property type="entry name" value="TRAM"/>
    <property type="match status" value="1"/>
</dbReference>
<dbReference type="EMBL" id="FNIA01000004">
    <property type="protein sequence ID" value="SDM58480.1"/>
    <property type="molecule type" value="Genomic_DNA"/>
</dbReference>
<dbReference type="AlphaFoldDB" id="A0A1G9UEV3"/>
<dbReference type="NCBIfam" id="NF008993">
    <property type="entry name" value="PRK12336.1"/>
    <property type="match status" value="1"/>
</dbReference>
<evidence type="ECO:0000259" key="6">
    <source>
        <dbReference type="PROSITE" id="PS50926"/>
    </source>
</evidence>
<evidence type="ECO:0000256" key="1">
    <source>
        <dbReference type="ARBA" id="ARBA00010397"/>
    </source>
</evidence>
<dbReference type="OrthoDB" id="38099at2157"/>
<dbReference type="PANTHER" id="PTHR23001">
    <property type="entry name" value="EUKARYOTIC TRANSLATION INITIATION FACTOR"/>
    <property type="match status" value="1"/>
</dbReference>
<dbReference type="STRING" id="996166.SAMN05192554_10492"/>
<keyword evidence="3" id="KW-0648">Protein biosynthesis</keyword>
<gene>
    <name evidence="7" type="ORF">SAMN05192554_10492</name>
</gene>
<dbReference type="InterPro" id="IPR012340">
    <property type="entry name" value="NA-bd_OB-fold"/>
</dbReference>
<keyword evidence="8" id="KW-1185">Reference proteome</keyword>
<dbReference type="SUPFAM" id="SSF75689">
    <property type="entry name" value="Zinc-binding domain of translation initiation factor 2 beta"/>
    <property type="match status" value="1"/>
</dbReference>
<dbReference type="Pfam" id="PF01873">
    <property type="entry name" value="eIF-5_eIF-2B"/>
    <property type="match status" value="1"/>
</dbReference>
<dbReference type="GO" id="GO:0043565">
    <property type="term" value="F:sequence-specific DNA binding"/>
    <property type="evidence" value="ECO:0007669"/>
    <property type="project" value="InterPro"/>
</dbReference>